<name>A0A251VHS3_HELAN</name>
<dbReference type="EMBL" id="CM007891">
    <property type="protein sequence ID" value="OTG35197.1"/>
    <property type="molecule type" value="Genomic_DNA"/>
</dbReference>
<keyword evidence="2" id="KW-1185">Reference proteome</keyword>
<organism evidence="1 2">
    <name type="scientific">Helianthus annuus</name>
    <name type="common">Common sunflower</name>
    <dbReference type="NCBI Taxonomy" id="4232"/>
    <lineage>
        <taxon>Eukaryota</taxon>
        <taxon>Viridiplantae</taxon>
        <taxon>Streptophyta</taxon>
        <taxon>Embryophyta</taxon>
        <taxon>Tracheophyta</taxon>
        <taxon>Spermatophyta</taxon>
        <taxon>Magnoliopsida</taxon>
        <taxon>eudicotyledons</taxon>
        <taxon>Gunneridae</taxon>
        <taxon>Pentapetalae</taxon>
        <taxon>asterids</taxon>
        <taxon>campanulids</taxon>
        <taxon>Asterales</taxon>
        <taxon>Asteraceae</taxon>
        <taxon>Asteroideae</taxon>
        <taxon>Heliantheae alliance</taxon>
        <taxon>Heliantheae</taxon>
        <taxon>Helianthus</taxon>
    </lineage>
</organism>
<dbReference type="Pfam" id="PF04827">
    <property type="entry name" value="Plant_tran"/>
    <property type="match status" value="1"/>
</dbReference>
<evidence type="ECO:0000313" key="1">
    <source>
        <dbReference type="EMBL" id="OTG35197.1"/>
    </source>
</evidence>
<evidence type="ECO:0000313" key="2">
    <source>
        <dbReference type="Proteomes" id="UP000215914"/>
    </source>
</evidence>
<dbReference type="AlphaFoldDB" id="A0A251VHS3"/>
<reference evidence="2" key="1">
    <citation type="journal article" date="2017" name="Nature">
        <title>The sunflower genome provides insights into oil metabolism, flowering and Asterid evolution.</title>
        <authorList>
            <person name="Badouin H."/>
            <person name="Gouzy J."/>
            <person name="Grassa C.J."/>
            <person name="Murat F."/>
            <person name="Staton S.E."/>
            <person name="Cottret L."/>
            <person name="Lelandais-Briere C."/>
            <person name="Owens G.L."/>
            <person name="Carrere S."/>
            <person name="Mayjonade B."/>
            <person name="Legrand L."/>
            <person name="Gill N."/>
            <person name="Kane N.C."/>
            <person name="Bowers J.E."/>
            <person name="Hubner S."/>
            <person name="Bellec A."/>
            <person name="Berard A."/>
            <person name="Berges H."/>
            <person name="Blanchet N."/>
            <person name="Boniface M.C."/>
            <person name="Brunel D."/>
            <person name="Catrice O."/>
            <person name="Chaidir N."/>
            <person name="Claudel C."/>
            <person name="Donnadieu C."/>
            <person name="Faraut T."/>
            <person name="Fievet G."/>
            <person name="Helmstetter N."/>
            <person name="King M."/>
            <person name="Knapp S.J."/>
            <person name="Lai Z."/>
            <person name="Le Paslier M.C."/>
            <person name="Lippi Y."/>
            <person name="Lorenzon L."/>
            <person name="Mandel J.R."/>
            <person name="Marage G."/>
            <person name="Marchand G."/>
            <person name="Marquand E."/>
            <person name="Bret-Mestries E."/>
            <person name="Morien E."/>
            <person name="Nambeesan S."/>
            <person name="Nguyen T."/>
            <person name="Pegot-Espagnet P."/>
            <person name="Pouilly N."/>
            <person name="Raftis F."/>
            <person name="Sallet E."/>
            <person name="Schiex T."/>
            <person name="Thomas J."/>
            <person name="Vandecasteele C."/>
            <person name="Vares D."/>
            <person name="Vear F."/>
            <person name="Vautrin S."/>
            <person name="Crespi M."/>
            <person name="Mangin B."/>
            <person name="Burke J.M."/>
            <person name="Salse J."/>
            <person name="Munos S."/>
            <person name="Vincourt P."/>
            <person name="Rieseberg L.H."/>
            <person name="Langlade N.B."/>
        </authorList>
    </citation>
    <scope>NUCLEOTIDE SEQUENCE [LARGE SCALE GENOMIC DNA]</scope>
    <source>
        <strain evidence="2">cv. SF193</strain>
    </source>
</reference>
<gene>
    <name evidence="1" type="ORF">HannXRQ_Chr02g0054191</name>
</gene>
<sequence length="201" mass="22911">MAEKTTRDTLEHFCYGICQLYGKRYLRNPTWNDLQKIYEVHLEKHGIPSMIGSLDCRQWRWYNCPTAWRGQHTRGDQKGPTLVLQGVASYDLWVWSAFFGVAGCFNDINTLEASPLIEGYISGTIPKAGFHANGNDYEHGYYLGDGIYPDILKNYKSLRERTSRGVLGFYSNDGILSGILVACGIRIKYEWPCMLASFCII</sequence>
<accession>A0A251VHS3</accession>
<dbReference type="PANTHER" id="PTHR47150">
    <property type="entry name" value="OS12G0169200 PROTEIN"/>
    <property type="match status" value="1"/>
</dbReference>
<protein>
    <submittedName>
        <fullName evidence="1">Putative harbinger transposase-derived protein</fullName>
    </submittedName>
</protein>
<dbReference type="PANTHER" id="PTHR47150:SF5">
    <property type="entry name" value="OS07G0546750 PROTEIN"/>
    <property type="match status" value="1"/>
</dbReference>
<dbReference type="Proteomes" id="UP000215914">
    <property type="component" value="Chromosome 2"/>
</dbReference>
<proteinExistence type="predicted"/>
<dbReference type="InterPro" id="IPR006912">
    <property type="entry name" value="Harbinger_derived_prot"/>
</dbReference>
<dbReference type="OMA" id="IRIKYEW"/>
<dbReference type="InParanoid" id="A0A251VHS3"/>